<organism evidence="2 3">
    <name type="scientific">Leifsonia aquatica</name>
    <name type="common">Corynebacterium aquaticum</name>
    <dbReference type="NCBI Taxonomy" id="144185"/>
    <lineage>
        <taxon>Bacteria</taxon>
        <taxon>Bacillati</taxon>
        <taxon>Actinomycetota</taxon>
        <taxon>Actinomycetes</taxon>
        <taxon>Micrococcales</taxon>
        <taxon>Microbacteriaceae</taxon>
        <taxon>Leifsonia</taxon>
    </lineage>
</organism>
<comment type="caution">
    <text evidence="2">The sequence shown here is derived from an EMBL/GenBank/DDBJ whole genome shotgun (WGS) entry which is preliminary data.</text>
</comment>
<reference evidence="2 3" key="1">
    <citation type="submission" date="2020-08" db="EMBL/GenBank/DDBJ databases">
        <title>Sequencing the genomes of 1000 actinobacteria strains.</title>
        <authorList>
            <person name="Klenk H.-P."/>
        </authorList>
    </citation>
    <scope>NUCLEOTIDE SEQUENCE [LARGE SCALE GENOMIC DNA]</scope>
    <source>
        <strain evidence="2 3">DSM 20146</strain>
    </source>
</reference>
<protein>
    <recommendedName>
        <fullName evidence="4">Heparinase</fullName>
    </recommendedName>
</protein>
<keyword evidence="3" id="KW-1185">Reference proteome</keyword>
<dbReference type="Gene3D" id="1.50.10.100">
    <property type="entry name" value="Chondroitin AC/alginate lyase"/>
    <property type="match status" value="1"/>
</dbReference>
<evidence type="ECO:0000313" key="3">
    <source>
        <dbReference type="Proteomes" id="UP000538196"/>
    </source>
</evidence>
<dbReference type="InterPro" id="IPR008929">
    <property type="entry name" value="Chondroitin_lyas"/>
</dbReference>
<dbReference type="Gene3D" id="2.70.98.70">
    <property type="match status" value="1"/>
</dbReference>
<feature type="region of interest" description="Disordered" evidence="1">
    <location>
        <begin position="1"/>
        <end position="42"/>
    </location>
</feature>
<sequence>MPHLSQPQTSEDDHAEDAAFSRVSAHTAPPAGTQASARPFEGPLFSHWGERMRSRSLEELFATAGTAELRRRSGIPSAEDRDVWDRIDAPTLAGLRADAEAELALPWPGVPASLFARYSRDGDRRGYEAAVDARQLRLSRAVVLAAATRSPEWVDEAADGAIVLCEQSTWSLSAHDDAGTRRGFVVPDAASPYLDLVAGEIVAQLAVADRVLGTEWDATWPGVRERIRHEAETRVFTPFETRDDLWWLGYWRDVNNWNPWILGNVLLAGVLLLDDPARVAAMTARALDSLDRYVATLPADGAIDEGVAYWWNGAGRMLELLELVSQLTEGALDAGSMPLIAEVLRFPMRMQLGADWYVNVADGWARSHHDEPWHVPFRWGLRLGDDRVVDWARGARQPGRPVAPVSGGLPRFVRAATDARWRDAAPAPAPLPGSVWLPSVQVLVCRGRAGDPTGLALAAKGGTNDENHNHKDLGSFIVTAGGRPLLIDIGKPTYTRATFSAERYRIRAMQSGWHNAPAPRGLEQGEGPAFVAQVLDAPHGEPGDASTPPGAPDLPNSLELDLSRAYPLDADEHWRRRVSLVSPTRDEVHDDWHVAGGAVVHLIAAGDVRRDGARVIVAADGHAIAIDAGGIAPEVEEWPLDDPELTRVWGASLTRLSYPLGSAAGTLTTTIEEIR</sequence>
<dbReference type="RefSeq" id="WP_183428736.1">
    <property type="nucleotide sequence ID" value="NZ_JACHVP010000004.1"/>
</dbReference>
<dbReference type="Proteomes" id="UP000538196">
    <property type="component" value="Unassembled WGS sequence"/>
</dbReference>
<evidence type="ECO:0008006" key="4">
    <source>
        <dbReference type="Google" id="ProtNLM"/>
    </source>
</evidence>
<accession>A0A7W4UYB1</accession>
<gene>
    <name evidence="2" type="ORF">FHX33_003311</name>
</gene>
<proteinExistence type="predicted"/>
<dbReference type="SUPFAM" id="SSF48230">
    <property type="entry name" value="Chondroitin AC/alginate lyase"/>
    <property type="match status" value="1"/>
</dbReference>
<dbReference type="AlphaFoldDB" id="A0A7W4UYB1"/>
<name>A0A7W4UYB1_LEIAQ</name>
<dbReference type="EMBL" id="JACHVP010000004">
    <property type="protein sequence ID" value="MBB2968535.1"/>
    <property type="molecule type" value="Genomic_DNA"/>
</dbReference>
<evidence type="ECO:0000256" key="1">
    <source>
        <dbReference type="SAM" id="MobiDB-lite"/>
    </source>
</evidence>
<evidence type="ECO:0000313" key="2">
    <source>
        <dbReference type="EMBL" id="MBB2968535.1"/>
    </source>
</evidence>